<dbReference type="EMBL" id="JAPFFI010000014">
    <property type="protein sequence ID" value="KAJ6367108.1"/>
    <property type="molecule type" value="Genomic_DNA"/>
</dbReference>
<accession>A0ABQ9AZU7</accession>
<name>A0ABQ9AZU7_9ROSI</name>
<gene>
    <name evidence="1" type="ORF">OIU77_003479</name>
</gene>
<keyword evidence="2" id="KW-1185">Reference proteome</keyword>
<protein>
    <submittedName>
        <fullName evidence="1">Uncharacterized protein</fullName>
    </submittedName>
</protein>
<dbReference type="Proteomes" id="UP001141253">
    <property type="component" value="Chromosome 7"/>
</dbReference>
<evidence type="ECO:0000313" key="2">
    <source>
        <dbReference type="Proteomes" id="UP001141253"/>
    </source>
</evidence>
<reference evidence="1" key="1">
    <citation type="submission" date="2022-10" db="EMBL/GenBank/DDBJ databases">
        <authorList>
            <person name="Hyden B.L."/>
            <person name="Feng K."/>
            <person name="Yates T."/>
            <person name="Jawdy S."/>
            <person name="Smart L.B."/>
            <person name="Muchero W."/>
        </authorList>
    </citation>
    <scope>NUCLEOTIDE SEQUENCE</scope>
    <source>
        <tissue evidence="1">Shoot tip</tissue>
    </source>
</reference>
<sequence>MVVLKKGSKNKKPIPPIRGQIKRHIFWTISERKPAREMDSILQAFSILSHLERI</sequence>
<reference evidence="1" key="2">
    <citation type="journal article" date="2023" name="Int. J. Mol. Sci.">
        <title>De Novo Assembly and Annotation of 11 Diverse Shrub Willow (Salix) Genomes Reveals Novel Gene Organization in Sex-Linked Regions.</title>
        <authorList>
            <person name="Hyden B."/>
            <person name="Feng K."/>
            <person name="Yates T.B."/>
            <person name="Jawdy S."/>
            <person name="Cereghino C."/>
            <person name="Smart L.B."/>
            <person name="Muchero W."/>
        </authorList>
    </citation>
    <scope>NUCLEOTIDE SEQUENCE</scope>
    <source>
        <tissue evidence="1">Shoot tip</tissue>
    </source>
</reference>
<comment type="caution">
    <text evidence="1">The sequence shown here is derived from an EMBL/GenBank/DDBJ whole genome shotgun (WGS) entry which is preliminary data.</text>
</comment>
<proteinExistence type="predicted"/>
<organism evidence="1 2">
    <name type="scientific">Salix suchowensis</name>
    <dbReference type="NCBI Taxonomy" id="1278906"/>
    <lineage>
        <taxon>Eukaryota</taxon>
        <taxon>Viridiplantae</taxon>
        <taxon>Streptophyta</taxon>
        <taxon>Embryophyta</taxon>
        <taxon>Tracheophyta</taxon>
        <taxon>Spermatophyta</taxon>
        <taxon>Magnoliopsida</taxon>
        <taxon>eudicotyledons</taxon>
        <taxon>Gunneridae</taxon>
        <taxon>Pentapetalae</taxon>
        <taxon>rosids</taxon>
        <taxon>fabids</taxon>
        <taxon>Malpighiales</taxon>
        <taxon>Salicaceae</taxon>
        <taxon>Saliceae</taxon>
        <taxon>Salix</taxon>
    </lineage>
</organism>
<evidence type="ECO:0000313" key="1">
    <source>
        <dbReference type="EMBL" id="KAJ6367108.1"/>
    </source>
</evidence>